<keyword evidence="4" id="KW-1185">Reference proteome</keyword>
<sequence length="70" mass="7595">MTSNSKANHPDALLTPDDAAAYLKLSKSWLAKARLNGNGPPYHKLGGCVRYSVTALQQWIKSNQHISTSA</sequence>
<evidence type="ECO:0000259" key="1">
    <source>
        <dbReference type="Pfam" id="PF12728"/>
    </source>
</evidence>
<name>A0A973W1N8_9BRAD</name>
<evidence type="ECO:0000313" key="4">
    <source>
        <dbReference type="Proteomes" id="UP001432046"/>
    </source>
</evidence>
<dbReference type="EMBL" id="JAAOLE020000001">
    <property type="protein sequence ID" value="NVI45594.1"/>
    <property type="molecule type" value="Genomic_DNA"/>
</dbReference>
<reference evidence="3" key="3">
    <citation type="submission" date="2024-03" db="EMBL/GenBank/DDBJ databases">
        <authorList>
            <person name="Bromfield E.S.P."/>
            <person name="Cloutier S."/>
        </authorList>
    </citation>
    <scope>NUCLEOTIDE SEQUENCE</scope>
    <source>
        <strain evidence="3">5S5</strain>
    </source>
</reference>
<protein>
    <submittedName>
        <fullName evidence="2">Helix-turn-helix domain-containing protein</fullName>
    </submittedName>
</protein>
<dbReference type="EMBL" id="CP147711">
    <property type="protein sequence ID" value="WXC76517.1"/>
    <property type="molecule type" value="Genomic_DNA"/>
</dbReference>
<evidence type="ECO:0000313" key="2">
    <source>
        <dbReference type="EMBL" id="NVI45594.1"/>
    </source>
</evidence>
<dbReference type="RefSeq" id="WP_166205075.1">
    <property type="nucleotide sequence ID" value="NZ_CP088285.1"/>
</dbReference>
<proteinExistence type="predicted"/>
<dbReference type="InterPro" id="IPR041657">
    <property type="entry name" value="HTH_17"/>
</dbReference>
<feature type="domain" description="Helix-turn-helix" evidence="1">
    <location>
        <begin position="13"/>
        <end position="63"/>
    </location>
</feature>
<evidence type="ECO:0000313" key="3">
    <source>
        <dbReference type="EMBL" id="WXC76517.1"/>
    </source>
</evidence>
<dbReference type="AlphaFoldDB" id="A0A973W1N8"/>
<dbReference type="Pfam" id="PF12728">
    <property type="entry name" value="HTH_17"/>
    <property type="match status" value="1"/>
</dbReference>
<accession>A0A973W1N8</accession>
<dbReference type="InterPro" id="IPR009061">
    <property type="entry name" value="DNA-bd_dom_put_sf"/>
</dbReference>
<reference evidence="2" key="1">
    <citation type="submission" date="2020-06" db="EMBL/GenBank/DDBJ databases">
        <title>Whole Genome Sequence of Bradyrhizobium sp. Strain 1S1.</title>
        <authorList>
            <person name="Bromfield E.S.P."/>
            <person name="Cloutier S."/>
        </authorList>
    </citation>
    <scope>NUCLEOTIDE SEQUENCE [LARGE SCALE GENOMIC DNA]</scope>
    <source>
        <strain evidence="2">1S1</strain>
    </source>
</reference>
<dbReference type="SUPFAM" id="SSF46955">
    <property type="entry name" value="Putative DNA-binding domain"/>
    <property type="match status" value="1"/>
</dbReference>
<reference evidence="3" key="2">
    <citation type="journal article" date="2021" name="Int. J. Syst. Evol. Microbiol.">
        <title>Bradyrhizobium septentrionale sp. nov. (sv. septentrionale) and Bradyrhizobium quebecense sp. nov. (sv. septentrionale) associated with legumes native to Canada possess rearranged symbiosis genes and numerous insertion sequences.</title>
        <authorList>
            <person name="Bromfield E.S.P."/>
            <person name="Cloutier S."/>
        </authorList>
    </citation>
    <scope>NUCLEOTIDE SEQUENCE</scope>
    <source>
        <strain evidence="3">5S5</strain>
    </source>
</reference>
<gene>
    <name evidence="2" type="ORF">HAP48_022045</name>
    <name evidence="3" type="ORF">WDK88_23775</name>
</gene>
<organism evidence="2">
    <name type="scientific">Bradyrhizobium septentrionale</name>
    <dbReference type="NCBI Taxonomy" id="1404411"/>
    <lineage>
        <taxon>Bacteria</taxon>
        <taxon>Pseudomonadati</taxon>
        <taxon>Pseudomonadota</taxon>
        <taxon>Alphaproteobacteria</taxon>
        <taxon>Hyphomicrobiales</taxon>
        <taxon>Nitrobacteraceae</taxon>
        <taxon>Bradyrhizobium</taxon>
    </lineage>
</organism>
<dbReference type="Proteomes" id="UP001432046">
    <property type="component" value="Chromosome"/>
</dbReference>